<comment type="subcellular location">
    <subcellularLocation>
        <location evidence="3">Cytoplasm</location>
    </subcellularLocation>
</comment>
<dbReference type="GO" id="GO:0071555">
    <property type="term" value="P:cell wall organization"/>
    <property type="evidence" value="ECO:0007669"/>
    <property type="project" value="UniProtKB-KW"/>
</dbReference>
<dbReference type="GO" id="GO:0009254">
    <property type="term" value="P:peptidoglycan turnover"/>
    <property type="evidence" value="ECO:0007669"/>
    <property type="project" value="TreeGrafter"/>
</dbReference>
<gene>
    <name evidence="14" type="ORF">IB75_04365</name>
</gene>
<evidence type="ECO:0000256" key="3">
    <source>
        <dbReference type="ARBA" id="ARBA00004496"/>
    </source>
</evidence>
<dbReference type="InterPro" id="IPR036505">
    <property type="entry name" value="Amidase/PGRP_sf"/>
</dbReference>
<dbReference type="OrthoDB" id="9794842at2"/>
<dbReference type="Proteomes" id="UP000028839">
    <property type="component" value="Unassembled WGS sequence"/>
</dbReference>
<evidence type="ECO:0000256" key="1">
    <source>
        <dbReference type="ARBA" id="ARBA00001561"/>
    </source>
</evidence>
<evidence type="ECO:0000256" key="9">
    <source>
        <dbReference type="ARBA" id="ARBA00022833"/>
    </source>
</evidence>
<keyword evidence="7" id="KW-0479">Metal-binding</keyword>
<dbReference type="SMART" id="SM00644">
    <property type="entry name" value="Ami_2"/>
    <property type="match status" value="1"/>
</dbReference>
<feature type="domain" description="N-acetylmuramoyl-L-alanine amidase" evidence="13">
    <location>
        <begin position="26"/>
        <end position="177"/>
    </location>
</feature>
<dbReference type="Pfam" id="PF01510">
    <property type="entry name" value="Amidase_2"/>
    <property type="match status" value="1"/>
</dbReference>
<dbReference type="EMBL" id="JPGN01000024">
    <property type="protein sequence ID" value="KFI20202.1"/>
    <property type="molecule type" value="Genomic_DNA"/>
</dbReference>
<dbReference type="SUPFAM" id="SSF55846">
    <property type="entry name" value="N-acetylmuramoyl-L-alanine amidase-like"/>
    <property type="match status" value="1"/>
</dbReference>
<dbReference type="EC" id="3.5.1.28" evidence="5"/>
<evidence type="ECO:0000256" key="2">
    <source>
        <dbReference type="ARBA" id="ARBA00001947"/>
    </source>
</evidence>
<dbReference type="InterPro" id="IPR051206">
    <property type="entry name" value="NAMLAA_amidase_2"/>
</dbReference>
<name>A0A0E2ZPC4_9GAMM</name>
<dbReference type="GO" id="GO:0046872">
    <property type="term" value="F:metal ion binding"/>
    <property type="evidence" value="ECO:0007669"/>
    <property type="project" value="UniProtKB-KW"/>
</dbReference>
<keyword evidence="8" id="KW-0378">Hydrolase</keyword>
<dbReference type="CDD" id="cd06583">
    <property type="entry name" value="PGRP"/>
    <property type="match status" value="1"/>
</dbReference>
<dbReference type="PANTHER" id="PTHR30417:SF4">
    <property type="entry name" value="1,6-ANHYDRO-N-ACETYLMURAMYL-L-ALANINE AMIDASE AMPD"/>
    <property type="match status" value="1"/>
</dbReference>
<dbReference type="GO" id="GO:0009253">
    <property type="term" value="P:peptidoglycan catabolic process"/>
    <property type="evidence" value="ECO:0007669"/>
    <property type="project" value="InterPro"/>
</dbReference>
<dbReference type="GO" id="GO:0005737">
    <property type="term" value="C:cytoplasm"/>
    <property type="evidence" value="ECO:0007669"/>
    <property type="project" value="UniProtKB-SubCell"/>
</dbReference>
<evidence type="ECO:0000256" key="10">
    <source>
        <dbReference type="ARBA" id="ARBA00023316"/>
    </source>
</evidence>
<evidence type="ECO:0000256" key="11">
    <source>
        <dbReference type="ARBA" id="ARBA00039257"/>
    </source>
</evidence>
<dbReference type="InterPro" id="IPR002502">
    <property type="entry name" value="Amidase_domain"/>
</dbReference>
<evidence type="ECO:0000256" key="12">
    <source>
        <dbReference type="ARBA" id="ARBA00042615"/>
    </source>
</evidence>
<comment type="caution">
    <text evidence="14">The sequence shown here is derived from an EMBL/GenBank/DDBJ whole genome shotgun (WGS) entry which is preliminary data.</text>
</comment>
<keyword evidence="10" id="KW-0961">Cell wall biogenesis/degradation</keyword>
<keyword evidence="9" id="KW-0862">Zinc</keyword>
<dbReference type="AlphaFoldDB" id="A0A0E2ZPC4"/>
<protein>
    <recommendedName>
        <fullName evidence="11">1,6-anhydro-N-acetylmuramyl-L-alanine amidase AmpD</fullName>
        <ecNumber evidence="5">3.5.1.28</ecNumber>
    </recommendedName>
    <alternativeName>
        <fullName evidence="12">N-acetylmuramoyl-L-alanine amidase</fullName>
    </alternativeName>
</protein>
<evidence type="ECO:0000256" key="5">
    <source>
        <dbReference type="ARBA" id="ARBA00011901"/>
    </source>
</evidence>
<comment type="catalytic activity">
    <reaction evidence="1">
        <text>Hydrolyzes the link between N-acetylmuramoyl residues and L-amino acid residues in certain cell-wall glycopeptides.</text>
        <dbReference type="EC" id="3.5.1.28"/>
    </reaction>
</comment>
<dbReference type="NCBIfam" id="NF008758">
    <property type="entry name" value="PRK11789.1"/>
    <property type="match status" value="1"/>
</dbReference>
<proteinExistence type="inferred from homology"/>
<evidence type="ECO:0000256" key="4">
    <source>
        <dbReference type="ARBA" id="ARBA00007553"/>
    </source>
</evidence>
<accession>A0A0E2ZPC4</accession>
<evidence type="ECO:0000313" key="15">
    <source>
        <dbReference type="Proteomes" id="UP000028839"/>
    </source>
</evidence>
<organism evidence="14 15">
    <name type="scientific">Nitrosococcus oceani C-27</name>
    <dbReference type="NCBI Taxonomy" id="314279"/>
    <lineage>
        <taxon>Bacteria</taxon>
        <taxon>Pseudomonadati</taxon>
        <taxon>Pseudomonadota</taxon>
        <taxon>Gammaproteobacteria</taxon>
        <taxon>Chromatiales</taxon>
        <taxon>Chromatiaceae</taxon>
        <taxon>Nitrosococcus</taxon>
    </lineage>
</organism>
<comment type="cofactor">
    <cofactor evidence="2">
        <name>Zn(2+)</name>
        <dbReference type="ChEBI" id="CHEBI:29105"/>
    </cofactor>
</comment>
<dbReference type="HOGENOM" id="CLU_049290_1_0_6"/>
<evidence type="ECO:0000256" key="7">
    <source>
        <dbReference type="ARBA" id="ARBA00022723"/>
    </source>
</evidence>
<evidence type="ECO:0000259" key="13">
    <source>
        <dbReference type="SMART" id="SM00644"/>
    </source>
</evidence>
<sequence length="190" mass="21050">MGKVISGKWWIDADSGWLANARRVVSPNQDERPPGMAAEWVVIHGISLPPGEFGGPWIDALFTNRLEVAAHPYFDGIRGLRVSAHILIARDGTLTQYVPFHKRAWHAGESMLKGRCRCNDFTIGVELEGADTVPYEKMQYQVLANLINVLAGAYPAFSKERIVGHSDIAPGRKTDPGPAFEWMRLKSLLA</sequence>
<comment type="similarity">
    <text evidence="4">Belongs to the N-acetylmuramoyl-L-alanine amidase 2 family.</text>
</comment>
<keyword evidence="6" id="KW-0963">Cytoplasm</keyword>
<evidence type="ECO:0000313" key="14">
    <source>
        <dbReference type="EMBL" id="KFI20202.1"/>
    </source>
</evidence>
<dbReference type="GO" id="GO:0008745">
    <property type="term" value="F:N-acetylmuramoyl-L-alanine amidase activity"/>
    <property type="evidence" value="ECO:0007669"/>
    <property type="project" value="UniProtKB-EC"/>
</dbReference>
<reference evidence="14 15" key="1">
    <citation type="submission" date="2014-07" db="EMBL/GenBank/DDBJ databases">
        <title>Comparative analysis of Nitrosococcus oceani genome inventories of strains from Pacific and Atlantic gyres.</title>
        <authorList>
            <person name="Lim C.K."/>
            <person name="Wang L."/>
            <person name="Sayavedra-Soto L.A."/>
            <person name="Klotz M.G."/>
        </authorList>
    </citation>
    <scope>NUCLEOTIDE SEQUENCE [LARGE SCALE GENOMIC DNA]</scope>
    <source>
        <strain evidence="14 15">C-27</strain>
    </source>
</reference>
<dbReference type="PANTHER" id="PTHR30417">
    <property type="entry name" value="N-ACETYLMURAMOYL-L-ALANINE AMIDASE AMID"/>
    <property type="match status" value="1"/>
</dbReference>
<evidence type="ECO:0000256" key="6">
    <source>
        <dbReference type="ARBA" id="ARBA00022490"/>
    </source>
</evidence>
<dbReference type="Gene3D" id="3.40.80.10">
    <property type="entry name" value="Peptidoglycan recognition protein-like"/>
    <property type="match status" value="1"/>
</dbReference>
<evidence type="ECO:0000256" key="8">
    <source>
        <dbReference type="ARBA" id="ARBA00022801"/>
    </source>
</evidence>